<dbReference type="PANTHER" id="PTHR11786">
    <property type="entry name" value="N-HYDROXYARYLAMINE O-ACETYLTRANSFERASE"/>
    <property type="match status" value="1"/>
</dbReference>
<keyword evidence="4" id="KW-1185">Reference proteome</keyword>
<keyword evidence="3" id="KW-0808">Transferase</keyword>
<dbReference type="Pfam" id="PF00797">
    <property type="entry name" value="Acetyltransf_2"/>
    <property type="match status" value="1"/>
</dbReference>
<protein>
    <submittedName>
        <fullName evidence="3">N-hydroxyarylamine O-acetyltransferase</fullName>
    </submittedName>
</protein>
<evidence type="ECO:0000313" key="3">
    <source>
        <dbReference type="EMBL" id="SNT72136.1"/>
    </source>
</evidence>
<name>A0A239PQE4_9PROT</name>
<sequence length="274" mass="30374">MTPLERYFRRIGYAGALRPDLETLRGLMRAHLAAVPFENLDVQLGRPVDLNSERIFEKIVARRRGGWCYEMNGIFGWALGELGFEVARLAGGVRRDQAGDAALGNHLCLLVRLDGRPWLADVGFGGSLLEPLPLEPLERDQPPFRLRLSQAGGGFWRYTEDADGAPFSFDFAPAPADESLLAAKCAWLQSDPASPFVQNLVAQKRLADRHISLRGRVLKELTAEGARKRVLETADELVETLRETFGLDEPDAARLWPTICARHEALFGAQQNAG</sequence>
<evidence type="ECO:0000313" key="4">
    <source>
        <dbReference type="Proteomes" id="UP000198346"/>
    </source>
</evidence>
<dbReference type="Proteomes" id="UP000198346">
    <property type="component" value="Unassembled WGS sequence"/>
</dbReference>
<dbReference type="PRINTS" id="PR01543">
    <property type="entry name" value="ANATRNSFRASE"/>
</dbReference>
<evidence type="ECO:0000256" key="1">
    <source>
        <dbReference type="ARBA" id="ARBA00006547"/>
    </source>
</evidence>
<reference evidence="3 4" key="1">
    <citation type="submission" date="2017-07" db="EMBL/GenBank/DDBJ databases">
        <authorList>
            <person name="Sun Z.S."/>
            <person name="Albrecht U."/>
            <person name="Echele G."/>
            <person name="Lee C.C."/>
        </authorList>
    </citation>
    <scope>NUCLEOTIDE SEQUENCE [LARGE SCALE GENOMIC DNA]</scope>
    <source>
        <strain evidence="3 4">CGMCC 1.12710</strain>
    </source>
</reference>
<dbReference type="Gene3D" id="3.30.2140.10">
    <property type="entry name" value="Arylamine N-acetyltransferase"/>
    <property type="match status" value="1"/>
</dbReference>
<comment type="similarity">
    <text evidence="1 2">Belongs to the arylamine N-acetyltransferase family.</text>
</comment>
<gene>
    <name evidence="3" type="ORF">SAMN06297382_1169</name>
</gene>
<dbReference type="Gene3D" id="2.40.128.150">
    <property type="entry name" value="Cysteine proteinases"/>
    <property type="match status" value="1"/>
</dbReference>
<dbReference type="InterPro" id="IPR001447">
    <property type="entry name" value="Arylamine_N-AcTrfase"/>
</dbReference>
<dbReference type="EMBL" id="FZQA01000002">
    <property type="protein sequence ID" value="SNT72136.1"/>
    <property type="molecule type" value="Genomic_DNA"/>
</dbReference>
<dbReference type="RefSeq" id="WP_159462425.1">
    <property type="nucleotide sequence ID" value="NZ_FZQA01000002.1"/>
</dbReference>
<dbReference type="InterPro" id="IPR038765">
    <property type="entry name" value="Papain-like_cys_pep_sf"/>
</dbReference>
<dbReference type="SUPFAM" id="SSF54001">
    <property type="entry name" value="Cysteine proteinases"/>
    <property type="match status" value="1"/>
</dbReference>
<dbReference type="OrthoDB" id="7181050at2"/>
<proteinExistence type="inferred from homology"/>
<dbReference type="GO" id="GO:0016407">
    <property type="term" value="F:acetyltransferase activity"/>
    <property type="evidence" value="ECO:0007669"/>
    <property type="project" value="InterPro"/>
</dbReference>
<evidence type="ECO:0000256" key="2">
    <source>
        <dbReference type="RuleBase" id="RU003452"/>
    </source>
</evidence>
<organism evidence="3 4">
    <name type="scientific">Amphiplicatus metriothermophilus</name>
    <dbReference type="NCBI Taxonomy" id="1519374"/>
    <lineage>
        <taxon>Bacteria</taxon>
        <taxon>Pseudomonadati</taxon>
        <taxon>Pseudomonadota</taxon>
        <taxon>Alphaproteobacteria</taxon>
        <taxon>Parvularculales</taxon>
        <taxon>Parvularculaceae</taxon>
        <taxon>Amphiplicatus</taxon>
    </lineage>
</organism>
<dbReference type="PANTHER" id="PTHR11786:SF0">
    <property type="entry name" value="ARYLAMINE N-ACETYLTRANSFERASE 4-RELATED"/>
    <property type="match status" value="1"/>
</dbReference>
<accession>A0A239PQE4</accession>
<dbReference type="AlphaFoldDB" id="A0A239PQE4"/>